<dbReference type="InterPro" id="IPR000304">
    <property type="entry name" value="Pyrroline-COOH_reductase"/>
</dbReference>
<comment type="catalytic activity">
    <reaction evidence="5">
        <text>L-proline + NAD(+) = (S)-1-pyrroline-5-carboxylate + NADH + 2 H(+)</text>
        <dbReference type="Rhea" id="RHEA:14105"/>
        <dbReference type="ChEBI" id="CHEBI:15378"/>
        <dbReference type="ChEBI" id="CHEBI:17388"/>
        <dbReference type="ChEBI" id="CHEBI:57540"/>
        <dbReference type="ChEBI" id="CHEBI:57945"/>
        <dbReference type="ChEBI" id="CHEBI:60039"/>
        <dbReference type="EC" id="1.5.1.2"/>
    </reaction>
</comment>
<keyword evidence="3 5" id="KW-0521">NADP</keyword>
<keyword evidence="5" id="KW-0963">Cytoplasm</keyword>
<accession>A0ABS2EQU3</accession>
<evidence type="ECO:0000256" key="4">
    <source>
        <dbReference type="ARBA" id="ARBA00023002"/>
    </source>
</evidence>
<dbReference type="InterPro" id="IPR053790">
    <property type="entry name" value="P5CR-like_CS"/>
</dbReference>
<evidence type="ECO:0000256" key="7">
    <source>
        <dbReference type="RuleBase" id="RU003903"/>
    </source>
</evidence>
<dbReference type="RefSeq" id="WP_204776869.1">
    <property type="nucleotide sequence ID" value="NZ_JACJJQ010000037.1"/>
</dbReference>
<dbReference type="InterPro" id="IPR036291">
    <property type="entry name" value="NAD(P)-bd_dom_sf"/>
</dbReference>
<proteinExistence type="inferred from homology"/>
<dbReference type="HAMAP" id="MF_01925">
    <property type="entry name" value="P5C_reductase"/>
    <property type="match status" value="1"/>
</dbReference>
<protein>
    <recommendedName>
        <fullName evidence="5 6">Pyrroline-5-carboxylate reductase</fullName>
        <shortName evidence="5">P5C reductase</shortName>
        <shortName evidence="5">P5CR</shortName>
        <ecNumber evidence="5 6">1.5.1.2</ecNumber>
    </recommendedName>
    <alternativeName>
        <fullName evidence="5">PCA reductase</fullName>
    </alternativeName>
</protein>
<dbReference type="InterPro" id="IPR028939">
    <property type="entry name" value="P5C_Rdtase_cat_N"/>
</dbReference>
<dbReference type="SUPFAM" id="SSF48179">
    <property type="entry name" value="6-phosphogluconate dehydrogenase C-terminal domain-like"/>
    <property type="match status" value="1"/>
</dbReference>
<comment type="catalytic activity">
    <reaction evidence="5 7">
        <text>L-proline + NADP(+) = (S)-1-pyrroline-5-carboxylate + NADPH + 2 H(+)</text>
        <dbReference type="Rhea" id="RHEA:14109"/>
        <dbReference type="ChEBI" id="CHEBI:15378"/>
        <dbReference type="ChEBI" id="CHEBI:17388"/>
        <dbReference type="ChEBI" id="CHEBI:57783"/>
        <dbReference type="ChEBI" id="CHEBI:58349"/>
        <dbReference type="ChEBI" id="CHEBI:60039"/>
        <dbReference type="EC" id="1.5.1.2"/>
    </reaction>
</comment>
<dbReference type="SUPFAM" id="SSF51735">
    <property type="entry name" value="NAD(P)-binding Rossmann-fold domains"/>
    <property type="match status" value="1"/>
</dbReference>
<comment type="caution">
    <text evidence="10">The sequence shown here is derived from an EMBL/GenBank/DDBJ whole genome shotgun (WGS) entry which is preliminary data.</text>
</comment>
<feature type="domain" description="Pyrroline-5-carboxylate reductase dimerisation" evidence="9">
    <location>
        <begin position="156"/>
        <end position="258"/>
    </location>
</feature>
<dbReference type="Gene3D" id="3.40.50.720">
    <property type="entry name" value="NAD(P)-binding Rossmann-like Domain"/>
    <property type="match status" value="1"/>
</dbReference>
<evidence type="ECO:0000256" key="2">
    <source>
        <dbReference type="ARBA" id="ARBA00022650"/>
    </source>
</evidence>
<keyword evidence="2 5" id="KW-0641">Proline biosynthesis</keyword>
<feature type="domain" description="Pyrroline-5-carboxylate reductase catalytic N-terminal" evidence="8">
    <location>
        <begin position="2"/>
        <end position="94"/>
    </location>
</feature>
<comment type="similarity">
    <text evidence="1 5 7">Belongs to the pyrroline-5-carboxylate reductase family.</text>
</comment>
<dbReference type="InterPro" id="IPR029036">
    <property type="entry name" value="P5CR_dimer"/>
</dbReference>
<reference evidence="10 11" key="1">
    <citation type="journal article" date="2021" name="Sci. Rep.">
        <title>The distribution of antibiotic resistance genes in chicken gut microbiota commensals.</title>
        <authorList>
            <person name="Juricova H."/>
            <person name="Matiasovicova J."/>
            <person name="Kubasova T."/>
            <person name="Cejkova D."/>
            <person name="Rychlik I."/>
        </authorList>
    </citation>
    <scope>NUCLEOTIDE SEQUENCE [LARGE SCALE GENOMIC DNA]</scope>
    <source>
        <strain evidence="10 11">An810</strain>
    </source>
</reference>
<keyword evidence="4 5" id="KW-0560">Oxidoreductase</keyword>
<sequence length="260" mass="26354">MKIAIVGAGNMGTAILNGFKAAGENDLITLNPVNPRVEKFTQAKQIQLVNTPTDLVKAQPAVVILTTPAPITLEVASQLASLNEETIIISSAAGISLAALAKALPNHPLAAMIPNTPVAVNAGTIGLALRENLPTTITATIKELLGKLGDVIVVKETDLNIIGVVGGCGPAFVDVLMDAFSDAAVKHGLSRQIAYQVVASMVKGSGTLATETGLAPALLRDQVASPGGTTIKGISALEAHGFRGAAITAIDAASDNSATN</sequence>
<organism evidence="10 11">
    <name type="scientific">Limosilactobacillus alvi</name>
    <dbReference type="NCBI Taxonomy" id="990412"/>
    <lineage>
        <taxon>Bacteria</taxon>
        <taxon>Bacillati</taxon>
        <taxon>Bacillota</taxon>
        <taxon>Bacilli</taxon>
        <taxon>Lactobacillales</taxon>
        <taxon>Lactobacillaceae</taxon>
        <taxon>Limosilactobacillus</taxon>
    </lineage>
</organism>
<comment type="pathway">
    <text evidence="5 7">Amino-acid biosynthesis; L-proline biosynthesis; L-proline from L-glutamate 5-semialdehyde: step 1/1.</text>
</comment>
<evidence type="ECO:0000313" key="10">
    <source>
        <dbReference type="EMBL" id="MBM6754601.1"/>
    </source>
</evidence>
<evidence type="ECO:0000259" key="8">
    <source>
        <dbReference type="Pfam" id="PF03807"/>
    </source>
</evidence>
<evidence type="ECO:0000256" key="6">
    <source>
        <dbReference type="NCBIfam" id="TIGR00112"/>
    </source>
</evidence>
<dbReference type="NCBIfam" id="TIGR00112">
    <property type="entry name" value="proC"/>
    <property type="match status" value="1"/>
</dbReference>
<dbReference type="EC" id="1.5.1.2" evidence="5 6"/>
<dbReference type="Gene3D" id="1.10.3730.10">
    <property type="entry name" value="ProC C-terminal domain-like"/>
    <property type="match status" value="1"/>
</dbReference>
<comment type="subcellular location">
    <subcellularLocation>
        <location evidence="5">Cytoplasm</location>
    </subcellularLocation>
</comment>
<dbReference type="EMBL" id="JACJJQ010000037">
    <property type="protein sequence ID" value="MBM6754601.1"/>
    <property type="molecule type" value="Genomic_DNA"/>
</dbReference>
<dbReference type="InterPro" id="IPR008927">
    <property type="entry name" value="6-PGluconate_DH-like_C_sf"/>
</dbReference>
<dbReference type="PANTHER" id="PTHR11645:SF0">
    <property type="entry name" value="PYRROLINE-5-CARBOXYLATE REDUCTASE 3"/>
    <property type="match status" value="1"/>
</dbReference>
<evidence type="ECO:0000313" key="11">
    <source>
        <dbReference type="Proteomes" id="UP000776629"/>
    </source>
</evidence>
<dbReference type="PIRSF" id="PIRSF000193">
    <property type="entry name" value="Pyrrol-5-carb_rd"/>
    <property type="match status" value="1"/>
</dbReference>
<keyword evidence="5 7" id="KW-0028">Amino-acid biosynthesis</keyword>
<evidence type="ECO:0000256" key="1">
    <source>
        <dbReference type="ARBA" id="ARBA00005525"/>
    </source>
</evidence>
<dbReference type="PROSITE" id="PS00521">
    <property type="entry name" value="P5CR"/>
    <property type="match status" value="1"/>
</dbReference>
<dbReference type="PANTHER" id="PTHR11645">
    <property type="entry name" value="PYRROLINE-5-CARBOXYLATE REDUCTASE"/>
    <property type="match status" value="1"/>
</dbReference>
<evidence type="ECO:0000259" key="9">
    <source>
        <dbReference type="Pfam" id="PF14748"/>
    </source>
</evidence>
<name>A0ABS2EQU3_9LACO</name>
<evidence type="ECO:0000256" key="5">
    <source>
        <dbReference type="HAMAP-Rule" id="MF_01925"/>
    </source>
</evidence>
<dbReference type="GO" id="GO:0004735">
    <property type="term" value="F:pyrroline-5-carboxylate reductase activity"/>
    <property type="evidence" value="ECO:0007669"/>
    <property type="project" value="UniProtKB-EC"/>
</dbReference>
<dbReference type="Proteomes" id="UP000776629">
    <property type="component" value="Unassembled WGS sequence"/>
</dbReference>
<comment type="function">
    <text evidence="5">Catalyzes the reduction of 1-pyrroline-5-carboxylate (PCA) to L-proline.</text>
</comment>
<dbReference type="Pfam" id="PF14748">
    <property type="entry name" value="P5CR_dimer"/>
    <property type="match status" value="1"/>
</dbReference>
<gene>
    <name evidence="5 10" type="primary">proC</name>
    <name evidence="10" type="ORF">H5993_07500</name>
</gene>
<evidence type="ECO:0000256" key="3">
    <source>
        <dbReference type="ARBA" id="ARBA00022857"/>
    </source>
</evidence>
<dbReference type="Pfam" id="PF03807">
    <property type="entry name" value="F420_oxidored"/>
    <property type="match status" value="1"/>
</dbReference>
<keyword evidence="11" id="KW-1185">Reference proteome</keyword>